<dbReference type="InterPro" id="IPR007927">
    <property type="entry name" value="DUF722"/>
</dbReference>
<protein>
    <recommendedName>
        <fullName evidence="3">Transcriptional regulator</fullName>
    </recommendedName>
</protein>
<comment type="caution">
    <text evidence="1">The sequence shown here is derived from an EMBL/GenBank/DDBJ whole genome shotgun (WGS) entry which is preliminary data.</text>
</comment>
<dbReference type="Pfam" id="PF05263">
    <property type="entry name" value="DUF722"/>
    <property type="match status" value="1"/>
</dbReference>
<proteinExistence type="predicted"/>
<name>A0ABM9MNV0_9LACO</name>
<sequence>MTRHLKLISYIRELRLEQLNEVAVIHHTQVKGLNVADKLDKLFTEYFSGEIEKKIAWRRFELRFDNPKIDENVGGGRKKNEINRVLDKQLIKEESDHEIIELTKRYESVKQFMMTLDPQLVTMLDYHYDTRKSYVWEKVAQMMYKSKSQCLRDLQKSKQEYLESPWARAVDNLV</sequence>
<organism evidence="1 2">
    <name type="scientific">Fructobacillus tropaeoli</name>
    <dbReference type="NCBI Taxonomy" id="709323"/>
    <lineage>
        <taxon>Bacteria</taxon>
        <taxon>Bacillati</taxon>
        <taxon>Bacillota</taxon>
        <taxon>Bacilli</taxon>
        <taxon>Lactobacillales</taxon>
        <taxon>Lactobacillaceae</taxon>
        <taxon>Fructobacillus</taxon>
    </lineage>
</organism>
<accession>A0ABM9MNV0</accession>
<dbReference type="Proteomes" id="UP001314262">
    <property type="component" value="Unassembled WGS sequence"/>
</dbReference>
<evidence type="ECO:0000313" key="1">
    <source>
        <dbReference type="EMBL" id="CAK1228744.1"/>
    </source>
</evidence>
<evidence type="ECO:0008006" key="3">
    <source>
        <dbReference type="Google" id="ProtNLM"/>
    </source>
</evidence>
<evidence type="ECO:0000313" key="2">
    <source>
        <dbReference type="Proteomes" id="UP001314262"/>
    </source>
</evidence>
<gene>
    <name evidence="1" type="ORF">R53137_KAKDMLNK_00247</name>
</gene>
<reference evidence="1 2" key="1">
    <citation type="submission" date="2023-10" db="EMBL/GenBank/DDBJ databases">
        <authorList>
            <person name="Botero Cardona J."/>
        </authorList>
    </citation>
    <scope>NUCLEOTIDE SEQUENCE [LARGE SCALE GENOMIC DNA]</scope>
    <source>
        <strain evidence="1 2">R-53137</strain>
    </source>
</reference>
<keyword evidence="2" id="KW-1185">Reference proteome</keyword>
<dbReference type="EMBL" id="CAUZLT010000001">
    <property type="protein sequence ID" value="CAK1228744.1"/>
    <property type="molecule type" value="Genomic_DNA"/>
</dbReference>